<name>A0A6J5KUD5_9CAUD</name>
<evidence type="ECO:0000313" key="2">
    <source>
        <dbReference type="EMBL" id="CAB4126158.1"/>
    </source>
</evidence>
<accession>A0A6J5KUD5</accession>
<gene>
    <name evidence="2" type="ORF">UFOVP68_20</name>
</gene>
<protein>
    <submittedName>
        <fullName evidence="2">Uncharacterized protein</fullName>
    </submittedName>
</protein>
<sequence>MEYNTIVNIVLFFMGVALAALGWFSRQIWDAVKVLREDLHKIEIDLPKNYTAKDEFNTAMEKIDKGLQRIYDKLDGKADK</sequence>
<keyword evidence="1" id="KW-0812">Transmembrane</keyword>
<evidence type="ECO:0000256" key="1">
    <source>
        <dbReference type="SAM" id="Phobius"/>
    </source>
</evidence>
<keyword evidence="1" id="KW-0472">Membrane</keyword>
<dbReference type="EMBL" id="LR796191">
    <property type="protein sequence ID" value="CAB4126158.1"/>
    <property type="molecule type" value="Genomic_DNA"/>
</dbReference>
<feature type="transmembrane region" description="Helical" evidence="1">
    <location>
        <begin position="6"/>
        <end position="24"/>
    </location>
</feature>
<proteinExistence type="predicted"/>
<organism evidence="2">
    <name type="scientific">uncultured Caudovirales phage</name>
    <dbReference type="NCBI Taxonomy" id="2100421"/>
    <lineage>
        <taxon>Viruses</taxon>
        <taxon>Duplodnaviria</taxon>
        <taxon>Heunggongvirae</taxon>
        <taxon>Uroviricota</taxon>
        <taxon>Caudoviricetes</taxon>
        <taxon>Peduoviridae</taxon>
        <taxon>Maltschvirus</taxon>
        <taxon>Maltschvirus maltsch</taxon>
    </lineage>
</organism>
<keyword evidence="1" id="KW-1133">Transmembrane helix</keyword>
<reference evidence="2" key="1">
    <citation type="submission" date="2020-04" db="EMBL/GenBank/DDBJ databases">
        <authorList>
            <person name="Chiriac C."/>
            <person name="Salcher M."/>
            <person name="Ghai R."/>
            <person name="Kavagutti S V."/>
        </authorList>
    </citation>
    <scope>NUCLEOTIDE SEQUENCE</scope>
</reference>